<protein>
    <submittedName>
        <fullName evidence="2">Torque teno mini virus ORF2-like protein</fullName>
    </submittedName>
</protein>
<feature type="region of interest" description="Disordered" evidence="1">
    <location>
        <begin position="56"/>
        <end position="75"/>
    </location>
</feature>
<evidence type="ECO:0000256" key="1">
    <source>
        <dbReference type="SAM" id="MobiDB-lite"/>
    </source>
</evidence>
<dbReference type="EMBL" id="JX157239">
    <property type="protein sequence ID" value="AGH13935.1"/>
    <property type="molecule type" value="Genomic_DNA"/>
</dbReference>
<evidence type="ECO:0000313" key="2">
    <source>
        <dbReference type="EMBL" id="AGH13935.1"/>
    </source>
</evidence>
<accession>S4TZZ2</accession>
<organism evidence="2">
    <name type="scientific">uncultured virus</name>
    <dbReference type="NCBI Taxonomy" id="340016"/>
    <lineage>
        <taxon>Viruses</taxon>
        <taxon>environmental samples</taxon>
    </lineage>
</organism>
<name>S4TZZ2_9VIRU</name>
<proteinExistence type="predicted"/>
<reference evidence="2" key="1">
    <citation type="submission" date="2012-06" db="EMBL/GenBank/DDBJ databases">
        <title>Metagenomic sequencing of DNA viruses in cystic fibrosis sputum.</title>
        <authorList>
            <person name="Knapik K."/>
            <person name="Thomson N.R."/>
            <person name="Quail M.A."/>
            <person name="Plant B."/>
            <person name="Prentice M.B."/>
        </authorList>
    </citation>
    <scope>NUCLEOTIDE SEQUENCE</scope>
</reference>
<feature type="compositionally biased region" description="Basic and acidic residues" evidence="1">
    <location>
        <begin position="59"/>
        <end position="73"/>
    </location>
</feature>
<sequence>MSNSKLSKKDNLQLVNCYVSIHDLKCNCDHPLECILQQINTQEPTLNITYKKCRTGTETGDHHGGKDEEKPFGEEELEAIFEKDATEGDG</sequence>